<evidence type="ECO:0000313" key="2">
    <source>
        <dbReference type="Proteomes" id="UP001189429"/>
    </source>
</evidence>
<dbReference type="Proteomes" id="UP001189429">
    <property type="component" value="Unassembled WGS sequence"/>
</dbReference>
<name>A0ABN9VGR0_9DINO</name>
<reference evidence="1" key="1">
    <citation type="submission" date="2023-10" db="EMBL/GenBank/DDBJ databases">
        <authorList>
            <person name="Chen Y."/>
            <person name="Shah S."/>
            <person name="Dougan E. K."/>
            <person name="Thang M."/>
            <person name="Chan C."/>
        </authorList>
    </citation>
    <scope>NUCLEOTIDE SEQUENCE [LARGE SCALE GENOMIC DNA]</scope>
</reference>
<dbReference type="InterPro" id="IPR016024">
    <property type="entry name" value="ARM-type_fold"/>
</dbReference>
<keyword evidence="2" id="KW-1185">Reference proteome</keyword>
<evidence type="ECO:0000313" key="1">
    <source>
        <dbReference type="EMBL" id="CAK0872391.1"/>
    </source>
</evidence>
<sequence>MRAARDPNRLPEPSAVVPDRTIARRLAALDAAAVLALGLDVPDTAAECLRALGNLASLQSQRARIYQLCGRRLLQMLDSPYSMLQRQAARVLNALS</sequence>
<comment type="caution">
    <text evidence="1">The sequence shown here is derived from an EMBL/GenBank/DDBJ whole genome shotgun (WGS) entry which is preliminary data.</text>
</comment>
<dbReference type="EMBL" id="CAUYUJ010017168">
    <property type="protein sequence ID" value="CAK0872391.1"/>
    <property type="molecule type" value="Genomic_DNA"/>
</dbReference>
<dbReference type="Gene3D" id="1.25.10.10">
    <property type="entry name" value="Leucine-rich Repeat Variant"/>
    <property type="match status" value="1"/>
</dbReference>
<gene>
    <name evidence="1" type="ORF">PCOR1329_LOCUS57879</name>
</gene>
<accession>A0ABN9VGR0</accession>
<proteinExistence type="predicted"/>
<protein>
    <submittedName>
        <fullName evidence="1">Uncharacterized protein</fullName>
    </submittedName>
</protein>
<organism evidence="1 2">
    <name type="scientific">Prorocentrum cordatum</name>
    <dbReference type="NCBI Taxonomy" id="2364126"/>
    <lineage>
        <taxon>Eukaryota</taxon>
        <taxon>Sar</taxon>
        <taxon>Alveolata</taxon>
        <taxon>Dinophyceae</taxon>
        <taxon>Prorocentrales</taxon>
        <taxon>Prorocentraceae</taxon>
        <taxon>Prorocentrum</taxon>
    </lineage>
</organism>
<dbReference type="InterPro" id="IPR011989">
    <property type="entry name" value="ARM-like"/>
</dbReference>
<dbReference type="SUPFAM" id="SSF48371">
    <property type="entry name" value="ARM repeat"/>
    <property type="match status" value="1"/>
</dbReference>